<evidence type="ECO:0000313" key="2">
    <source>
        <dbReference type="Proteomes" id="UP000032431"/>
    </source>
</evidence>
<keyword evidence="2" id="KW-1185">Reference proteome</keyword>
<dbReference type="AlphaFoldDB" id="A0A078KMS1"/>
<protein>
    <submittedName>
        <fullName evidence="1">Uncharacterized protein</fullName>
    </submittedName>
</protein>
<dbReference type="Proteomes" id="UP000032431">
    <property type="component" value="Chromosome I"/>
</dbReference>
<dbReference type="PATRIC" id="fig|29343.3.peg.2075"/>
<reference evidence="2" key="1">
    <citation type="submission" date="2014-07" db="EMBL/GenBank/DDBJ databases">
        <authorList>
            <person name="Wibberg D."/>
        </authorList>
    </citation>
    <scope>NUCLEOTIDE SEQUENCE [LARGE SCALE GENOMIC DNA]</scope>
    <source>
        <strain evidence="2">DG5</strain>
    </source>
</reference>
<proteinExistence type="predicted"/>
<dbReference type="HOGENOM" id="CLU_3023955_0_0_9"/>
<accession>A0A078KMS1</accession>
<dbReference type="KEGG" id="ccel:CCDG5_1974"/>
<gene>
    <name evidence="1" type="ORF">CCDG5_1974</name>
</gene>
<dbReference type="EMBL" id="LM995447">
    <property type="protein sequence ID" value="CDZ25066.1"/>
    <property type="molecule type" value="Genomic_DNA"/>
</dbReference>
<name>A0A078KMS1_9FIRM</name>
<evidence type="ECO:0000313" key="1">
    <source>
        <dbReference type="EMBL" id="CDZ25066.1"/>
    </source>
</evidence>
<organism evidence="1 2">
    <name type="scientific">[Clostridium] cellulosi</name>
    <dbReference type="NCBI Taxonomy" id="29343"/>
    <lineage>
        <taxon>Bacteria</taxon>
        <taxon>Bacillati</taxon>
        <taxon>Bacillota</taxon>
        <taxon>Clostridia</taxon>
        <taxon>Eubacteriales</taxon>
        <taxon>Oscillospiraceae</taxon>
        <taxon>Oscillospiraceae incertae sedis</taxon>
    </lineage>
</organism>
<sequence length="55" mass="6133">MSDKLRNLINSIGALSEFLGVMRTELEKNGFTREESVYLVGIVLETMLKNIKGSS</sequence>